<name>A0A3M7E316_HORWE</name>
<dbReference type="VEuPathDB" id="FungiDB:BTJ68_10893"/>
<dbReference type="PANTHER" id="PTHR12585">
    <property type="entry name" value="SCC1 / RAD21 FAMILY MEMBER"/>
    <property type="match status" value="1"/>
</dbReference>
<protein>
    <recommendedName>
        <fullName evidence="4">Rad21/Rec8-like protein N-terminal domain-containing protein</fullName>
    </recommendedName>
</protein>
<proteinExistence type="predicted"/>
<dbReference type="InterPro" id="IPR039781">
    <property type="entry name" value="Rad21/Rec8-like"/>
</dbReference>
<dbReference type="GO" id="GO:0005634">
    <property type="term" value="C:nucleus"/>
    <property type="evidence" value="ECO:0007669"/>
    <property type="project" value="UniProtKB-SubCell"/>
</dbReference>
<evidence type="ECO:0000313" key="5">
    <source>
        <dbReference type="EMBL" id="RMY70444.1"/>
    </source>
</evidence>
<feature type="region of interest" description="Disordered" evidence="3">
    <location>
        <begin position="283"/>
        <end position="313"/>
    </location>
</feature>
<evidence type="ECO:0000256" key="2">
    <source>
        <dbReference type="ARBA" id="ARBA00023242"/>
    </source>
</evidence>
<comment type="subcellular location">
    <subcellularLocation>
        <location evidence="1">Nucleus</location>
    </subcellularLocation>
</comment>
<dbReference type="GO" id="GO:0003682">
    <property type="term" value="F:chromatin binding"/>
    <property type="evidence" value="ECO:0007669"/>
    <property type="project" value="TreeGrafter"/>
</dbReference>
<dbReference type="GO" id="GO:0007064">
    <property type="term" value="P:mitotic sister chromatid cohesion"/>
    <property type="evidence" value="ECO:0007669"/>
    <property type="project" value="TreeGrafter"/>
</dbReference>
<gene>
    <name evidence="5" type="ORF">D0863_05774</name>
</gene>
<dbReference type="Proteomes" id="UP000269276">
    <property type="component" value="Unassembled WGS sequence"/>
</dbReference>
<organism evidence="5 6">
    <name type="scientific">Hortaea werneckii</name>
    <name type="common">Black yeast</name>
    <name type="synonym">Cladosporium werneckii</name>
    <dbReference type="NCBI Taxonomy" id="91943"/>
    <lineage>
        <taxon>Eukaryota</taxon>
        <taxon>Fungi</taxon>
        <taxon>Dikarya</taxon>
        <taxon>Ascomycota</taxon>
        <taxon>Pezizomycotina</taxon>
        <taxon>Dothideomycetes</taxon>
        <taxon>Dothideomycetidae</taxon>
        <taxon>Mycosphaerellales</taxon>
        <taxon>Teratosphaeriaceae</taxon>
        <taxon>Hortaea</taxon>
    </lineage>
</organism>
<feature type="domain" description="Rad21/Rec8-like protein N-terminal" evidence="4">
    <location>
        <begin position="52"/>
        <end position="143"/>
    </location>
</feature>
<dbReference type="GO" id="GO:0030892">
    <property type="term" value="C:mitotic cohesin complex"/>
    <property type="evidence" value="ECO:0007669"/>
    <property type="project" value="TreeGrafter"/>
</dbReference>
<feature type="non-terminal residue" evidence="5">
    <location>
        <position position="1"/>
    </location>
</feature>
<feature type="compositionally biased region" description="Polar residues" evidence="3">
    <location>
        <begin position="530"/>
        <end position="549"/>
    </location>
</feature>
<sequence length="731" mass="79497">RSSACIFFCFGLPLYRWAQDVLLARRYFLDHNTSSTRRERVNWTLLTLILVLTNRKYGVATVWLVATLGSKSALKRVSRKAILDVDVQKACETIGEPEAPMALRLSSNLLYGVARVYNQQCGYVLNDAETAKNQMRAMFKTMRMSGLEDEGGHRGRSDQLVLQDDPNFLPDFDLLPVDLDQLNFDVSTLAEDSLRSTLSPHNSQISLSSQPIGGLPIRRVSSSAGGGSIAGGRAFSTRDGSRIGARAEPAVMLEDDFFEVAPDGTMLFSDSRQPVGPVVGADRTDLGSVSSHVRRDHAHGRAGPDLLGQPDDDGFIPIQDDYEVGLDAEPFPPRHQTFPDDQQEYITSETVEAPMRRRQKPPPKVIAPDTTLELRNGDLARWNTDYVANMQEALRHKLSARAAAIAKKNAEHWILGNASLSALYESDRLVRLPGPLEMFSGAKLLETFTGLHLRAGGEKRDHRASTGQDDQPDGPLRKRCRGNEPSSDELGRGADEFGDGYIPTVGDDYTGMGIEQGREAPTPLDERHLSSTFPWNQSAGSRRPTSVFGSASLPGAHQPATGGGGLASRRGSRLQTASPLLGRGLPDTDTDQLPHMDMRSDLGGLDDLAMTGLDDFELYGPAAQVDTQTAAQSQWQRAALDSESTNFFSFVRAAIAEADEARAAVALGDEEMEEMDGSVEFATLLPPADNTNIVAAQGLLHVLALGTKHLLNVQQDEAFGPIVLRPIADTA</sequence>
<comment type="caution">
    <text evidence="5">The sequence shown here is derived from an EMBL/GenBank/DDBJ whole genome shotgun (WGS) entry which is preliminary data.</text>
</comment>
<dbReference type="PANTHER" id="PTHR12585:SF70">
    <property type="entry name" value="RAD21_REC8 N TERMINAL DOMAIN PROTEIN (AFU_ORTHOLOGUE AFUA_6G02900)"/>
    <property type="match status" value="1"/>
</dbReference>
<feature type="region of interest" description="Disordered" evidence="3">
    <location>
        <begin position="456"/>
        <end position="593"/>
    </location>
</feature>
<keyword evidence="2" id="KW-0539">Nucleus</keyword>
<evidence type="ECO:0000259" key="4">
    <source>
        <dbReference type="Pfam" id="PF04825"/>
    </source>
</evidence>
<dbReference type="Pfam" id="PF04825">
    <property type="entry name" value="Rad21_Rec8_N"/>
    <property type="match status" value="1"/>
</dbReference>
<accession>A0A3M7E316</accession>
<dbReference type="AlphaFoldDB" id="A0A3M7E316"/>
<evidence type="ECO:0000256" key="3">
    <source>
        <dbReference type="SAM" id="MobiDB-lite"/>
    </source>
</evidence>
<dbReference type="EMBL" id="QWIP01000172">
    <property type="protein sequence ID" value="RMY70444.1"/>
    <property type="molecule type" value="Genomic_DNA"/>
</dbReference>
<dbReference type="OrthoDB" id="5427633at2759"/>
<evidence type="ECO:0000256" key="1">
    <source>
        <dbReference type="ARBA" id="ARBA00004123"/>
    </source>
</evidence>
<dbReference type="InterPro" id="IPR006910">
    <property type="entry name" value="Rad21_Rec8_N"/>
</dbReference>
<evidence type="ECO:0000313" key="6">
    <source>
        <dbReference type="Proteomes" id="UP000269276"/>
    </source>
</evidence>
<reference evidence="5 6" key="1">
    <citation type="journal article" date="2018" name="BMC Genomics">
        <title>Genomic evidence for intraspecific hybridization in a clonal and extremely halotolerant yeast.</title>
        <authorList>
            <person name="Gostincar C."/>
            <person name="Stajich J.E."/>
            <person name="Zupancic J."/>
            <person name="Zalar P."/>
            <person name="Gunde-Cimerman N."/>
        </authorList>
    </citation>
    <scope>NUCLEOTIDE SEQUENCE [LARGE SCALE GENOMIC DNA]</scope>
    <source>
        <strain evidence="5 6">EXF-2682</strain>
    </source>
</reference>
<dbReference type="CDD" id="cd21789">
    <property type="entry name" value="Rad21_Rec8_M_SpRec8p-like"/>
    <property type="match status" value="1"/>
</dbReference>